<name>A0ABP1QT29_9HEXA</name>
<evidence type="ECO:0000313" key="2">
    <source>
        <dbReference type="Proteomes" id="UP001642540"/>
    </source>
</evidence>
<protein>
    <submittedName>
        <fullName evidence="1">Uncharacterized protein</fullName>
    </submittedName>
</protein>
<reference evidence="1 2" key="1">
    <citation type="submission" date="2024-08" db="EMBL/GenBank/DDBJ databases">
        <authorList>
            <person name="Cucini C."/>
            <person name="Frati F."/>
        </authorList>
    </citation>
    <scope>NUCLEOTIDE SEQUENCE [LARGE SCALE GENOMIC DNA]</scope>
</reference>
<evidence type="ECO:0000313" key="1">
    <source>
        <dbReference type="EMBL" id="CAL8111123.1"/>
    </source>
</evidence>
<sequence>MDPGVQPKKSEEHQRLESHYCKLIYGRHYKVYKVMKALRGERKLGFCKRVLNILNNLRVYLCSSVPPSLLEEDNYYVVCDLDEVLIWDKMKQNDTSALKKSKSAGELPDYKEDEEFKLIDTRKISCCYF</sequence>
<dbReference type="EMBL" id="CAXLJM020000046">
    <property type="protein sequence ID" value="CAL8111123.1"/>
    <property type="molecule type" value="Genomic_DNA"/>
</dbReference>
<organism evidence="1 2">
    <name type="scientific">Orchesella dallaii</name>
    <dbReference type="NCBI Taxonomy" id="48710"/>
    <lineage>
        <taxon>Eukaryota</taxon>
        <taxon>Metazoa</taxon>
        <taxon>Ecdysozoa</taxon>
        <taxon>Arthropoda</taxon>
        <taxon>Hexapoda</taxon>
        <taxon>Collembola</taxon>
        <taxon>Entomobryomorpha</taxon>
        <taxon>Entomobryoidea</taxon>
        <taxon>Orchesellidae</taxon>
        <taxon>Orchesellinae</taxon>
        <taxon>Orchesella</taxon>
    </lineage>
</organism>
<dbReference type="Proteomes" id="UP001642540">
    <property type="component" value="Unassembled WGS sequence"/>
</dbReference>
<proteinExistence type="predicted"/>
<keyword evidence="2" id="KW-1185">Reference proteome</keyword>
<gene>
    <name evidence="1" type="ORF">ODALV1_LOCUS14748</name>
</gene>
<accession>A0ABP1QT29</accession>
<comment type="caution">
    <text evidence="1">The sequence shown here is derived from an EMBL/GenBank/DDBJ whole genome shotgun (WGS) entry which is preliminary data.</text>
</comment>